<comment type="caution">
    <text evidence="11">The sequence shown here is derived from an EMBL/GenBank/DDBJ whole genome shotgun (WGS) entry which is preliminary data.</text>
</comment>
<feature type="transmembrane region" description="Helical" evidence="10">
    <location>
        <begin position="231"/>
        <end position="253"/>
    </location>
</feature>
<evidence type="ECO:0000313" key="12">
    <source>
        <dbReference type="Proteomes" id="UP000279422"/>
    </source>
</evidence>
<feature type="transmembrane region" description="Helical" evidence="10">
    <location>
        <begin position="162"/>
        <end position="180"/>
    </location>
</feature>
<dbReference type="GO" id="GO:0015379">
    <property type="term" value="F:potassium:chloride symporter activity"/>
    <property type="evidence" value="ECO:0007669"/>
    <property type="project" value="InterPro"/>
</dbReference>
<evidence type="ECO:0000256" key="7">
    <source>
        <dbReference type="ARBA" id="ARBA00022989"/>
    </source>
</evidence>
<sequence length="449" mass="48945">MNRTLVKLRLQPPWIVFLTFITIITLGTLLLLLPKSTTIGNNTTLLDALFTATSATCVTGLIVVDTGTHFSLLGQLIILFLIQVGGLGLMTFTSFFAIVMGREFGIKGRVLLQDILKFESPGRVGRFLLSIFLLTFAIEAAGALLLYTQFLPQIKDPLFCTYSAIFHSVSAFCNAGFSLYRDSFIRYRANFGVNLIMAALIILGGLGFRVLADLSHWRPFRRRGRGKPLSLQSKLVISTTFLLIGVGALLILLGEREGVLKDLSLKEKLLGSFFQSITARTAGFNTLNIASLTNSSAFLLIILMFIGASPGSTGGGIKTSTFATLLITVNSMVRGKSRVEAFKRTIPRIVIYQALCVVILALIWVSISTLLLSFTEDAPFIDILFEEFSAFGTVGLSRGLTPHLSSIGRIIVILTMLVGRIGPLTLALAIGGKKVSEPYEYPEERIMIG</sequence>
<organism evidence="11 12">
    <name type="scientific">Aerophobetes bacterium</name>
    <dbReference type="NCBI Taxonomy" id="2030807"/>
    <lineage>
        <taxon>Bacteria</taxon>
        <taxon>Candidatus Aerophobota</taxon>
    </lineage>
</organism>
<evidence type="ECO:0000256" key="9">
    <source>
        <dbReference type="ARBA" id="ARBA00023136"/>
    </source>
</evidence>
<evidence type="ECO:0000313" key="11">
    <source>
        <dbReference type="EMBL" id="RLE10298.1"/>
    </source>
</evidence>
<keyword evidence="8" id="KW-0406">Ion transport</keyword>
<accession>A0A497E587</accession>
<dbReference type="EMBL" id="QMPZ01000012">
    <property type="protein sequence ID" value="RLE10298.1"/>
    <property type="molecule type" value="Genomic_DNA"/>
</dbReference>
<dbReference type="InterPro" id="IPR004772">
    <property type="entry name" value="TrkH"/>
</dbReference>
<keyword evidence="6" id="KW-0630">Potassium</keyword>
<protein>
    <submittedName>
        <fullName evidence="11">Trk family potassium uptake protein</fullName>
    </submittedName>
</protein>
<evidence type="ECO:0000256" key="10">
    <source>
        <dbReference type="SAM" id="Phobius"/>
    </source>
</evidence>
<dbReference type="Pfam" id="PF02386">
    <property type="entry name" value="TrkH"/>
    <property type="match status" value="1"/>
</dbReference>
<keyword evidence="4" id="KW-0633">Potassium transport</keyword>
<feature type="transmembrane region" description="Helical" evidence="10">
    <location>
        <begin position="354"/>
        <end position="374"/>
    </location>
</feature>
<evidence type="ECO:0000256" key="6">
    <source>
        <dbReference type="ARBA" id="ARBA00022958"/>
    </source>
</evidence>
<evidence type="ECO:0000256" key="2">
    <source>
        <dbReference type="ARBA" id="ARBA00022448"/>
    </source>
</evidence>
<feature type="transmembrane region" description="Helical" evidence="10">
    <location>
        <begin position="12"/>
        <end position="33"/>
    </location>
</feature>
<dbReference type="GO" id="GO:0005886">
    <property type="term" value="C:plasma membrane"/>
    <property type="evidence" value="ECO:0007669"/>
    <property type="project" value="UniProtKB-SubCell"/>
</dbReference>
<evidence type="ECO:0000256" key="3">
    <source>
        <dbReference type="ARBA" id="ARBA00022475"/>
    </source>
</evidence>
<dbReference type="NCBIfam" id="TIGR00933">
    <property type="entry name" value="2a38"/>
    <property type="match status" value="1"/>
</dbReference>
<feature type="transmembrane region" description="Helical" evidence="10">
    <location>
        <begin position="289"/>
        <end position="309"/>
    </location>
</feature>
<dbReference type="InterPro" id="IPR003445">
    <property type="entry name" value="Cat_transpt"/>
</dbReference>
<evidence type="ECO:0000256" key="8">
    <source>
        <dbReference type="ARBA" id="ARBA00023065"/>
    </source>
</evidence>
<feature type="transmembrane region" description="Helical" evidence="10">
    <location>
        <begin position="407"/>
        <end position="430"/>
    </location>
</feature>
<feature type="transmembrane region" description="Helical" evidence="10">
    <location>
        <begin position="76"/>
        <end position="99"/>
    </location>
</feature>
<feature type="transmembrane region" description="Helical" evidence="10">
    <location>
        <begin position="127"/>
        <end position="150"/>
    </location>
</feature>
<dbReference type="PANTHER" id="PTHR32024:SF1">
    <property type="entry name" value="KTR SYSTEM POTASSIUM UPTAKE PROTEIN B"/>
    <property type="match status" value="1"/>
</dbReference>
<dbReference type="AlphaFoldDB" id="A0A497E587"/>
<evidence type="ECO:0000256" key="4">
    <source>
        <dbReference type="ARBA" id="ARBA00022538"/>
    </source>
</evidence>
<evidence type="ECO:0000256" key="1">
    <source>
        <dbReference type="ARBA" id="ARBA00004651"/>
    </source>
</evidence>
<feature type="transmembrane region" description="Helical" evidence="10">
    <location>
        <begin position="45"/>
        <end position="64"/>
    </location>
</feature>
<evidence type="ECO:0000256" key="5">
    <source>
        <dbReference type="ARBA" id="ARBA00022692"/>
    </source>
</evidence>
<keyword evidence="5 10" id="KW-0812">Transmembrane</keyword>
<keyword evidence="3" id="KW-1003">Cell membrane</keyword>
<keyword evidence="7 10" id="KW-1133">Transmembrane helix</keyword>
<keyword evidence="9 10" id="KW-0472">Membrane</keyword>
<feature type="transmembrane region" description="Helical" evidence="10">
    <location>
        <begin position="315"/>
        <end position="333"/>
    </location>
</feature>
<proteinExistence type="predicted"/>
<dbReference type="Proteomes" id="UP000279422">
    <property type="component" value="Unassembled WGS sequence"/>
</dbReference>
<reference evidence="11 12" key="1">
    <citation type="submission" date="2018-06" db="EMBL/GenBank/DDBJ databases">
        <title>Extensive metabolic versatility and redundancy in microbially diverse, dynamic hydrothermal sediments.</title>
        <authorList>
            <person name="Dombrowski N."/>
            <person name="Teske A."/>
            <person name="Baker B.J."/>
        </authorList>
    </citation>
    <scope>NUCLEOTIDE SEQUENCE [LARGE SCALE GENOMIC DNA]</scope>
    <source>
        <strain evidence="11">B47_G16</strain>
    </source>
</reference>
<gene>
    <name evidence="11" type="ORF">DRJ00_01830</name>
</gene>
<name>A0A497E587_UNCAE</name>
<keyword evidence="2" id="KW-0813">Transport</keyword>
<comment type="subcellular location">
    <subcellularLocation>
        <location evidence="1">Cell membrane</location>
        <topology evidence="1">Multi-pass membrane protein</topology>
    </subcellularLocation>
</comment>
<dbReference type="PANTHER" id="PTHR32024">
    <property type="entry name" value="TRK SYSTEM POTASSIUM UPTAKE PROTEIN TRKG-RELATED"/>
    <property type="match status" value="1"/>
</dbReference>
<feature type="transmembrane region" description="Helical" evidence="10">
    <location>
        <begin position="192"/>
        <end position="211"/>
    </location>
</feature>